<feature type="region of interest" description="Disordered" evidence="7">
    <location>
        <begin position="1"/>
        <end position="28"/>
    </location>
</feature>
<dbReference type="Proteomes" id="UP001234178">
    <property type="component" value="Unassembled WGS sequence"/>
</dbReference>
<keyword evidence="4 6" id="KW-0658">Purine biosynthesis</keyword>
<keyword evidence="5 6" id="KW-0067">ATP-binding</keyword>
<protein>
    <recommendedName>
        <fullName evidence="8">GMPS ATP-PPase domain-containing protein</fullName>
    </recommendedName>
</protein>
<keyword evidence="3 6" id="KW-0332">GMP biosynthesis</keyword>
<dbReference type="PROSITE" id="PS51553">
    <property type="entry name" value="GMPS_ATP_PPASE"/>
    <property type="match status" value="1"/>
</dbReference>
<dbReference type="SUPFAM" id="SSF52402">
    <property type="entry name" value="Adenine nucleotide alpha hydrolases-like"/>
    <property type="match status" value="1"/>
</dbReference>
<reference evidence="9 10" key="1">
    <citation type="journal article" date="2023" name="Nucleic Acids Res.">
        <title>The hologenome of Daphnia magna reveals possible DNA methylation and microbiome-mediated evolution of the host genome.</title>
        <authorList>
            <person name="Chaturvedi A."/>
            <person name="Li X."/>
            <person name="Dhandapani V."/>
            <person name="Marshall H."/>
            <person name="Kissane S."/>
            <person name="Cuenca-Cambronero M."/>
            <person name="Asole G."/>
            <person name="Calvet F."/>
            <person name="Ruiz-Romero M."/>
            <person name="Marangio P."/>
            <person name="Guigo R."/>
            <person name="Rago D."/>
            <person name="Mirbahai L."/>
            <person name="Eastwood N."/>
            <person name="Colbourne J.K."/>
            <person name="Zhou J."/>
            <person name="Mallon E."/>
            <person name="Orsini L."/>
        </authorList>
    </citation>
    <scope>NUCLEOTIDE SEQUENCE [LARGE SCALE GENOMIC DNA]</scope>
    <source>
        <strain evidence="9">LRV0_1</strain>
    </source>
</reference>
<dbReference type="InterPro" id="IPR014729">
    <property type="entry name" value="Rossmann-like_a/b/a_fold"/>
</dbReference>
<name>A0ABQ9Z4X2_9CRUS</name>
<evidence type="ECO:0000256" key="7">
    <source>
        <dbReference type="SAM" id="MobiDB-lite"/>
    </source>
</evidence>
<proteinExistence type="predicted"/>
<keyword evidence="10" id="KW-1185">Reference proteome</keyword>
<dbReference type="PANTHER" id="PTHR11922:SF2">
    <property type="entry name" value="GMP SYNTHASE [GLUTAMINE-HYDROLYZING]"/>
    <property type="match status" value="1"/>
</dbReference>
<organism evidence="9 10">
    <name type="scientific">Daphnia magna</name>
    <dbReference type="NCBI Taxonomy" id="35525"/>
    <lineage>
        <taxon>Eukaryota</taxon>
        <taxon>Metazoa</taxon>
        <taxon>Ecdysozoa</taxon>
        <taxon>Arthropoda</taxon>
        <taxon>Crustacea</taxon>
        <taxon>Branchiopoda</taxon>
        <taxon>Diplostraca</taxon>
        <taxon>Cladocera</taxon>
        <taxon>Anomopoda</taxon>
        <taxon>Daphniidae</taxon>
        <taxon>Daphnia</taxon>
    </lineage>
</organism>
<evidence type="ECO:0000313" key="9">
    <source>
        <dbReference type="EMBL" id="KAK4007950.1"/>
    </source>
</evidence>
<evidence type="ECO:0000259" key="8">
    <source>
        <dbReference type="PROSITE" id="PS51553"/>
    </source>
</evidence>
<accession>A0ABQ9Z4X2</accession>
<dbReference type="InterPro" id="IPR025777">
    <property type="entry name" value="GMPS_ATP_PPase_dom"/>
</dbReference>
<evidence type="ECO:0000256" key="2">
    <source>
        <dbReference type="ARBA" id="ARBA00022741"/>
    </source>
</evidence>
<feature type="binding site" evidence="6">
    <location>
        <begin position="41"/>
        <end position="47"/>
    </location>
    <ligand>
        <name>ATP</name>
        <dbReference type="ChEBI" id="CHEBI:30616"/>
    </ligand>
</feature>
<dbReference type="EMBL" id="JAOYFB010000002">
    <property type="protein sequence ID" value="KAK4007950.1"/>
    <property type="molecule type" value="Genomic_DNA"/>
</dbReference>
<feature type="compositionally biased region" description="Polar residues" evidence="7">
    <location>
        <begin position="7"/>
        <end position="28"/>
    </location>
</feature>
<keyword evidence="2 6" id="KW-0547">Nucleotide-binding</keyword>
<evidence type="ECO:0000256" key="3">
    <source>
        <dbReference type="ARBA" id="ARBA00022749"/>
    </source>
</evidence>
<gene>
    <name evidence="9" type="ORF">OUZ56_013110</name>
</gene>
<evidence type="ECO:0000256" key="1">
    <source>
        <dbReference type="ARBA" id="ARBA00022598"/>
    </source>
</evidence>
<evidence type="ECO:0000256" key="5">
    <source>
        <dbReference type="ARBA" id="ARBA00022840"/>
    </source>
</evidence>
<feature type="domain" description="GMPS ATP-PPase" evidence="8">
    <location>
        <begin position="12"/>
        <end position="205"/>
    </location>
</feature>
<evidence type="ECO:0000256" key="4">
    <source>
        <dbReference type="ARBA" id="ARBA00022755"/>
    </source>
</evidence>
<sequence>MYKLIPRSSTSQADTHSQSHSPNSVKRMTQYTTQQPLLVVFQCREFVVRASTQQGISSVSITSGAIHIDNGFLRKDESEQIDTSLHQLGLNLRVIKASLTFYDASTNVHVADRTANDLNLTWDNLFLGQGTLRPDLIESASHRASSRADTIKNHHSDFEMVRQLRLHGRVVEPFKGHCIEMFPAFWHSIRSLGRELRLPAELLERHPFPGPSLSIRILYVE</sequence>
<dbReference type="PANTHER" id="PTHR11922">
    <property type="entry name" value="GMP SYNTHASE-RELATED"/>
    <property type="match status" value="1"/>
</dbReference>
<evidence type="ECO:0000313" key="10">
    <source>
        <dbReference type="Proteomes" id="UP001234178"/>
    </source>
</evidence>
<evidence type="ECO:0000256" key="6">
    <source>
        <dbReference type="PROSITE-ProRule" id="PRU00886"/>
    </source>
</evidence>
<keyword evidence="1" id="KW-0436">Ligase</keyword>
<dbReference type="Gene3D" id="3.40.50.620">
    <property type="entry name" value="HUPs"/>
    <property type="match status" value="1"/>
</dbReference>
<comment type="caution">
    <text evidence="9">The sequence shown here is derived from an EMBL/GenBank/DDBJ whole genome shotgun (WGS) entry which is preliminary data.</text>
</comment>